<dbReference type="EMBL" id="JASCZI010121069">
    <property type="protein sequence ID" value="MED6159440.1"/>
    <property type="molecule type" value="Genomic_DNA"/>
</dbReference>
<accession>A0ABU6UGG5</accession>
<proteinExistence type="predicted"/>
<evidence type="ECO:0000313" key="1">
    <source>
        <dbReference type="EMBL" id="MED6159440.1"/>
    </source>
</evidence>
<gene>
    <name evidence="1" type="ORF">PIB30_042366</name>
</gene>
<name>A0ABU6UGG5_9FABA</name>
<keyword evidence="2" id="KW-1185">Reference proteome</keyword>
<comment type="caution">
    <text evidence="1">The sequence shown here is derived from an EMBL/GenBank/DDBJ whole genome shotgun (WGS) entry which is preliminary data.</text>
</comment>
<evidence type="ECO:0000313" key="2">
    <source>
        <dbReference type="Proteomes" id="UP001341840"/>
    </source>
</evidence>
<reference evidence="1 2" key="1">
    <citation type="journal article" date="2023" name="Plants (Basel)">
        <title>Bridging the Gap: Combining Genomics and Transcriptomics Approaches to Understand Stylosanthes scabra, an Orphan Legume from the Brazilian Caatinga.</title>
        <authorList>
            <person name="Ferreira-Neto J.R.C."/>
            <person name="da Silva M.D."/>
            <person name="Binneck E."/>
            <person name="de Melo N.F."/>
            <person name="da Silva R.H."/>
            <person name="de Melo A.L.T.M."/>
            <person name="Pandolfi V."/>
            <person name="Bustamante F.O."/>
            <person name="Brasileiro-Vidal A.C."/>
            <person name="Benko-Iseppon A.M."/>
        </authorList>
    </citation>
    <scope>NUCLEOTIDE SEQUENCE [LARGE SCALE GENOMIC DNA]</scope>
    <source>
        <tissue evidence="1">Leaves</tissue>
    </source>
</reference>
<protein>
    <submittedName>
        <fullName evidence="1">Uncharacterized protein</fullName>
    </submittedName>
</protein>
<sequence>MAEPSGDRRAPWNGARCRMDVASSSSMLPKLLQETEIGEGKLLTPILGLGFNWSCIIQAQNKYGEDHISFAMGLQFLYQTHSEIIKGDKQVNWVKVSGLSYRLGSW</sequence>
<dbReference type="Proteomes" id="UP001341840">
    <property type="component" value="Unassembled WGS sequence"/>
</dbReference>
<organism evidence="1 2">
    <name type="scientific">Stylosanthes scabra</name>
    <dbReference type="NCBI Taxonomy" id="79078"/>
    <lineage>
        <taxon>Eukaryota</taxon>
        <taxon>Viridiplantae</taxon>
        <taxon>Streptophyta</taxon>
        <taxon>Embryophyta</taxon>
        <taxon>Tracheophyta</taxon>
        <taxon>Spermatophyta</taxon>
        <taxon>Magnoliopsida</taxon>
        <taxon>eudicotyledons</taxon>
        <taxon>Gunneridae</taxon>
        <taxon>Pentapetalae</taxon>
        <taxon>rosids</taxon>
        <taxon>fabids</taxon>
        <taxon>Fabales</taxon>
        <taxon>Fabaceae</taxon>
        <taxon>Papilionoideae</taxon>
        <taxon>50 kb inversion clade</taxon>
        <taxon>dalbergioids sensu lato</taxon>
        <taxon>Dalbergieae</taxon>
        <taxon>Pterocarpus clade</taxon>
        <taxon>Stylosanthes</taxon>
    </lineage>
</organism>